<organism evidence="2 3">
    <name type="scientific">Pseudonocardia ailaonensis</name>
    <dbReference type="NCBI Taxonomy" id="367279"/>
    <lineage>
        <taxon>Bacteria</taxon>
        <taxon>Bacillati</taxon>
        <taxon>Actinomycetota</taxon>
        <taxon>Actinomycetes</taxon>
        <taxon>Pseudonocardiales</taxon>
        <taxon>Pseudonocardiaceae</taxon>
        <taxon>Pseudonocardia</taxon>
    </lineage>
</organism>
<sequence length="257" mass="26752">MTTQITPPAVPVIPVIPAPLSAEDYAGYAVTEKKSSAPPSTGFRRRAVGISAAVGGVLVASGFAATVWERAEGKLPYLDSLVVDPMRSQIAAILLFFGYMGIASVLLAFTAMTRSRGRVLGNVALAISWIGTLALPGLLVTDFYDLAIRQELPAETAVRVSDAAQNLPLAVLIGGPTTMLVFAGMVLGAVAAWRAGFFHWSFGLMIVASVAVMTVPLGQQYSAVANIVSGALIGLFMITVGIAALRMTDAQWAGGAR</sequence>
<keyword evidence="3" id="KW-1185">Reference proteome</keyword>
<feature type="transmembrane region" description="Helical" evidence="1">
    <location>
        <begin position="169"/>
        <end position="190"/>
    </location>
</feature>
<keyword evidence="1" id="KW-0812">Transmembrane</keyword>
<proteinExistence type="predicted"/>
<keyword evidence="1" id="KW-1133">Transmembrane helix</keyword>
<feature type="transmembrane region" description="Helical" evidence="1">
    <location>
        <begin position="223"/>
        <end position="245"/>
    </location>
</feature>
<evidence type="ECO:0008006" key="4">
    <source>
        <dbReference type="Google" id="ProtNLM"/>
    </source>
</evidence>
<dbReference type="Proteomes" id="UP001500449">
    <property type="component" value="Unassembled WGS sequence"/>
</dbReference>
<name>A0ABN2N050_9PSEU</name>
<keyword evidence="1" id="KW-0472">Membrane</keyword>
<feature type="transmembrane region" description="Helical" evidence="1">
    <location>
        <begin position="88"/>
        <end position="112"/>
    </location>
</feature>
<dbReference type="EMBL" id="BAAAQK010000005">
    <property type="protein sequence ID" value="GAA1846607.1"/>
    <property type="molecule type" value="Genomic_DNA"/>
</dbReference>
<feature type="transmembrane region" description="Helical" evidence="1">
    <location>
        <begin position="47"/>
        <end position="68"/>
    </location>
</feature>
<reference evidence="2 3" key="1">
    <citation type="journal article" date="2019" name="Int. J. Syst. Evol. Microbiol.">
        <title>The Global Catalogue of Microorganisms (GCM) 10K type strain sequencing project: providing services to taxonomists for standard genome sequencing and annotation.</title>
        <authorList>
            <consortium name="The Broad Institute Genomics Platform"/>
            <consortium name="The Broad Institute Genome Sequencing Center for Infectious Disease"/>
            <person name="Wu L."/>
            <person name="Ma J."/>
        </authorList>
    </citation>
    <scope>NUCLEOTIDE SEQUENCE [LARGE SCALE GENOMIC DNA]</scope>
    <source>
        <strain evidence="2 3">JCM 16009</strain>
    </source>
</reference>
<gene>
    <name evidence="2" type="ORF">GCM10009836_27750</name>
</gene>
<feature type="transmembrane region" description="Helical" evidence="1">
    <location>
        <begin position="119"/>
        <end position="139"/>
    </location>
</feature>
<dbReference type="RefSeq" id="WP_344416242.1">
    <property type="nucleotide sequence ID" value="NZ_BAAAQK010000005.1"/>
</dbReference>
<accession>A0ABN2N050</accession>
<evidence type="ECO:0000313" key="3">
    <source>
        <dbReference type="Proteomes" id="UP001500449"/>
    </source>
</evidence>
<evidence type="ECO:0000313" key="2">
    <source>
        <dbReference type="EMBL" id="GAA1846607.1"/>
    </source>
</evidence>
<protein>
    <recommendedName>
        <fullName evidence="4">DUF4386 family protein</fullName>
    </recommendedName>
</protein>
<feature type="transmembrane region" description="Helical" evidence="1">
    <location>
        <begin position="197"/>
        <end position="217"/>
    </location>
</feature>
<comment type="caution">
    <text evidence="2">The sequence shown here is derived from an EMBL/GenBank/DDBJ whole genome shotgun (WGS) entry which is preliminary data.</text>
</comment>
<evidence type="ECO:0000256" key="1">
    <source>
        <dbReference type="SAM" id="Phobius"/>
    </source>
</evidence>